<keyword evidence="1" id="KW-0472">Membrane</keyword>
<keyword evidence="1" id="KW-0812">Transmembrane</keyword>
<accession>A0A816SFV3</accession>
<name>A0A816SFV3_BRANA</name>
<organism evidence="2">
    <name type="scientific">Brassica napus</name>
    <name type="common">Rape</name>
    <dbReference type="NCBI Taxonomy" id="3708"/>
    <lineage>
        <taxon>Eukaryota</taxon>
        <taxon>Viridiplantae</taxon>
        <taxon>Streptophyta</taxon>
        <taxon>Embryophyta</taxon>
        <taxon>Tracheophyta</taxon>
        <taxon>Spermatophyta</taxon>
        <taxon>Magnoliopsida</taxon>
        <taxon>eudicotyledons</taxon>
        <taxon>Gunneridae</taxon>
        <taxon>Pentapetalae</taxon>
        <taxon>rosids</taxon>
        <taxon>malvids</taxon>
        <taxon>Brassicales</taxon>
        <taxon>Brassicaceae</taxon>
        <taxon>Brassiceae</taxon>
        <taxon>Brassica</taxon>
    </lineage>
</organism>
<proteinExistence type="predicted"/>
<dbReference type="EMBL" id="HG994360">
    <property type="protein sequence ID" value="CAF2087447.1"/>
    <property type="molecule type" value="Genomic_DNA"/>
</dbReference>
<dbReference type="Gramene" id="CDY00282">
    <property type="protein sequence ID" value="CDY00282"/>
    <property type="gene ID" value="GSBRNA2T00109857001"/>
</dbReference>
<evidence type="ECO:0000256" key="1">
    <source>
        <dbReference type="SAM" id="Phobius"/>
    </source>
</evidence>
<reference evidence="2" key="1">
    <citation type="submission" date="2021-01" db="EMBL/GenBank/DDBJ databases">
        <authorList>
            <consortium name="Genoscope - CEA"/>
            <person name="William W."/>
        </authorList>
    </citation>
    <scope>NUCLEOTIDE SEQUENCE</scope>
</reference>
<evidence type="ECO:0000313" key="2">
    <source>
        <dbReference type="EMBL" id="CAF2087447.1"/>
    </source>
</evidence>
<dbReference type="Proteomes" id="UP001295469">
    <property type="component" value="Chromosome A06"/>
</dbReference>
<dbReference type="AlphaFoldDB" id="A0A816SFV3"/>
<gene>
    <name evidence="2" type="ORF">DARMORV10_A06P29090.1</name>
</gene>
<feature type="transmembrane region" description="Helical" evidence="1">
    <location>
        <begin position="6"/>
        <end position="23"/>
    </location>
</feature>
<protein>
    <submittedName>
        <fullName evidence="2">(rape) hypothetical protein</fullName>
    </submittedName>
</protein>
<sequence length="65" mass="7941">MEPSFSGRYHLFFFSCFLLYLYANSKRSGSVRTKKGKNKEMPPEYAARYFLVLFSIEQRDQWWMR</sequence>
<keyword evidence="1" id="KW-1133">Transmembrane helix</keyword>